<dbReference type="OrthoDB" id="3648886at2759"/>
<evidence type="ECO:0000313" key="1">
    <source>
        <dbReference type="EMBL" id="KAF7187538.1"/>
    </source>
</evidence>
<sequence>MRRTSLLLHTSSRHSCNPVYSDSSNMTLRDEYPQIPDLIKSLQTDRLINITIAQDTTPIRVQQNLLDAASAWFEKALRRDAFLEGKEGKLDFPDDGREAWECLIYWMFKREAVLDPLPDGALVLIVKCWNLGEKYDIKQFQDECMLRLIRYFEHSELSPKDHDLGQILHNIRPASKLARLFAEELVQIVFNVSSPVMTWDELSALKNIGNVWSAIGEAQGRLIVETDGTSLLKIVPNSIFTSTKQKRKNIHLTRPHTRLAHIQSNITANMCEAVRKLANSKLKKDRLIKLYVADDDEPYLIPESRLNQASEYFASAIKHEKWGAAQDGKLNFPDDDRDAFELLVFFIVEGSLPNFESLSLVATQKLLIETWAVADKYLMRDLQDLLMVAFLYPLDIDRVGWEALRCGFEKTSEGSKMWRVTAEEALCRTFPYASFERSDPDEVKELERAISGIEGALCAVLGLREEYDDHGDMAGRLQNHVTSRPYLYGSFEPGSRAYCYMELLQHIASKAQDLFPDIEVNAS</sequence>
<proteinExistence type="predicted"/>
<dbReference type="Gene3D" id="3.30.710.10">
    <property type="entry name" value="Potassium Channel Kv1.1, Chain A"/>
    <property type="match status" value="2"/>
</dbReference>
<evidence type="ECO:0008006" key="3">
    <source>
        <dbReference type="Google" id="ProtNLM"/>
    </source>
</evidence>
<dbReference type="Proteomes" id="UP000660729">
    <property type="component" value="Unassembled WGS sequence"/>
</dbReference>
<dbReference type="PANTHER" id="PTHR47843">
    <property type="entry name" value="BTB DOMAIN-CONTAINING PROTEIN-RELATED"/>
    <property type="match status" value="1"/>
</dbReference>
<organism evidence="1 2">
    <name type="scientific">Pseudocercospora fuligena</name>
    <dbReference type="NCBI Taxonomy" id="685502"/>
    <lineage>
        <taxon>Eukaryota</taxon>
        <taxon>Fungi</taxon>
        <taxon>Dikarya</taxon>
        <taxon>Ascomycota</taxon>
        <taxon>Pezizomycotina</taxon>
        <taxon>Dothideomycetes</taxon>
        <taxon>Dothideomycetidae</taxon>
        <taxon>Mycosphaerellales</taxon>
        <taxon>Mycosphaerellaceae</taxon>
        <taxon>Pseudocercospora</taxon>
    </lineage>
</organism>
<keyword evidence="2" id="KW-1185">Reference proteome</keyword>
<protein>
    <recommendedName>
        <fullName evidence="3">BTB domain-containing protein</fullName>
    </recommendedName>
</protein>
<dbReference type="AlphaFoldDB" id="A0A8H6RAN5"/>
<dbReference type="InterPro" id="IPR011333">
    <property type="entry name" value="SKP1/BTB/POZ_sf"/>
</dbReference>
<dbReference type="EMBL" id="JABCIY010000227">
    <property type="protein sequence ID" value="KAF7187538.1"/>
    <property type="molecule type" value="Genomic_DNA"/>
</dbReference>
<evidence type="ECO:0000313" key="2">
    <source>
        <dbReference type="Proteomes" id="UP000660729"/>
    </source>
</evidence>
<accession>A0A8H6RAN5</accession>
<reference evidence="1" key="1">
    <citation type="submission" date="2020-04" db="EMBL/GenBank/DDBJ databases">
        <title>Draft genome resource of the tomato pathogen Pseudocercospora fuligena.</title>
        <authorList>
            <person name="Zaccaron A."/>
        </authorList>
    </citation>
    <scope>NUCLEOTIDE SEQUENCE</scope>
    <source>
        <strain evidence="1">PF001</strain>
    </source>
</reference>
<gene>
    <name evidence="1" type="ORF">HII31_11162</name>
</gene>
<dbReference type="PANTHER" id="PTHR47843:SF2">
    <property type="entry name" value="BTB DOMAIN-CONTAINING PROTEIN"/>
    <property type="match status" value="1"/>
</dbReference>
<name>A0A8H6RAN5_9PEZI</name>
<comment type="caution">
    <text evidence="1">The sequence shown here is derived from an EMBL/GenBank/DDBJ whole genome shotgun (WGS) entry which is preliminary data.</text>
</comment>